<evidence type="ECO:0000259" key="8">
    <source>
        <dbReference type="Pfam" id="PF05670"/>
    </source>
</evidence>
<feature type="compositionally biased region" description="Basic and acidic residues" evidence="7">
    <location>
        <begin position="712"/>
        <end position="735"/>
    </location>
</feature>
<evidence type="ECO:0000256" key="1">
    <source>
        <dbReference type="ARBA" id="ARBA00004123"/>
    </source>
</evidence>
<feature type="compositionally biased region" description="Polar residues" evidence="7">
    <location>
        <begin position="939"/>
        <end position="951"/>
    </location>
</feature>
<dbReference type="InterPro" id="IPR008532">
    <property type="entry name" value="NFACT_RNA-bd"/>
</dbReference>
<dbReference type="GO" id="GO:0043023">
    <property type="term" value="F:ribosomal large subunit binding"/>
    <property type="evidence" value="ECO:0007669"/>
    <property type="project" value="TreeGrafter"/>
</dbReference>
<proteinExistence type="inferred from homology"/>
<feature type="domain" description="NFACT protein C-terminal" evidence="9">
    <location>
        <begin position="1003"/>
        <end position="1066"/>
    </location>
</feature>
<sequence>MVKQRMTALDVRASVEEMRSELLGLRLLNVYDINPKMFLFKFGHGENKRTLLLESGVRMHLTQLVREKPKVPSQFTLKLRKHVRAWRLDSVTQLQHDRTVDFRFGVGEDASYHIIIELFSKGNVVLTDHEYRILLLLRTHKDDDIKMFVRELYPVTRPFEEQQEKEVMTHSEGGKEEEEKEQEEQQQQQQRQVRRTNALRQEWHTVFARHADYETIRSTLSAVHHFGPALADHILTVTGVKNVKKGELTSDAETLFTLLLPGMLQAWEIAFSPLPGGGYLISNHRQRKEFRKGGKDVSSKIGEDKPQTEEEKSVNVNVADRSQQQMQTVQYDDFSPVLLAQYSSEGVVTSFLKSFGSVCDAFFLYTETEKIEQHNEKKTTSVISKRNKFERDHQRRLNTLEMEEQENQRKGECIIQHAVKIDEAIGLINGALAAGIQWDALRSLLKRRHAEGHPVAYMVHELFLERNSISVLVESNEQEDEGEEDCDVTPMVIEVELSKTAYANATTYFSKMKSNRIKYEKTVAATAKALAGAEKKGERLAAKQKTKKAIVKERRRFWWEKFSWFRTSCGDFVLQGKDLQTTEILVRRVMQLGDVFLHCDVDGALPCVLRPIGSAWTTAFVEDVKGHRQEGSQAKTCRIHMTSLDEAGAWCVSRSSAWEGKFTVAAWWVHASQITGGTASGCYLFDGEKHYLRPQPITFACGLLFRVPTRRIDPNDRDELPNFISEGERRPQHAEEEGEDGDYGAFLPPDSATTLHPLPSVWELRGPRRHPQQQQQQQQSRGHQAAEGKAAQKGMTASTKNTSTPSTTTQTVIAGAERGGKGSGGGGSSRVVSAPSTQKGMQQLTKHQRRKLKKIQEKYKDQDEEDRLYGALLNGNQMSKVQLEVLALQREKEKRHDLFPPKTSEEKKFDEKREEDVEEVTEVIDGDKFGKDNSHHESSISSPRNTSTAGTEGQKEEEEEEEKEEKEEENEKQNAGQPQSKTRAVGNSVGDSCVANDEELRREWQYFTSQPQPTDNIEYALAVCAPMSCVISYKYRAELLFGNAKKGQVTTSLQGHFLAMTKGVENASEVRAVESLDANVVMEQLRGNLRCLTTRQKK</sequence>
<evidence type="ECO:0000256" key="2">
    <source>
        <dbReference type="ARBA" id="ARBA00004496"/>
    </source>
</evidence>
<feature type="domain" description="NFACT RNA-binding" evidence="8">
    <location>
        <begin position="561"/>
        <end position="688"/>
    </location>
</feature>
<feature type="compositionally biased region" description="Basic and acidic residues" evidence="7">
    <location>
        <begin position="291"/>
        <end position="312"/>
    </location>
</feature>
<accession>K2MYL2</accession>
<feature type="compositionally biased region" description="Basic and acidic residues" evidence="7">
    <location>
        <begin position="894"/>
        <end position="915"/>
    </location>
</feature>
<feature type="compositionally biased region" description="Acidic residues" evidence="7">
    <location>
        <begin position="955"/>
        <end position="970"/>
    </location>
</feature>
<comment type="similarity">
    <text evidence="3">Belongs to the NEMF family.</text>
</comment>
<keyword evidence="4" id="KW-0963">Cytoplasm</keyword>
<feature type="region of interest" description="Disordered" evidence="7">
    <location>
        <begin position="160"/>
        <end position="195"/>
    </location>
</feature>
<dbReference type="GO" id="GO:1990116">
    <property type="term" value="P:ribosome-associated ubiquitin-dependent protein catabolic process"/>
    <property type="evidence" value="ECO:0007669"/>
    <property type="project" value="TreeGrafter"/>
</dbReference>
<dbReference type="Pfam" id="PF11923">
    <property type="entry name" value="NFACT-C"/>
    <property type="match status" value="1"/>
</dbReference>
<dbReference type="Pfam" id="PF05670">
    <property type="entry name" value="NFACT-R_1"/>
    <property type="match status" value="1"/>
</dbReference>
<evidence type="ECO:0000259" key="9">
    <source>
        <dbReference type="Pfam" id="PF11923"/>
    </source>
</evidence>
<evidence type="ECO:0000256" key="4">
    <source>
        <dbReference type="ARBA" id="ARBA00022490"/>
    </source>
</evidence>
<evidence type="ECO:0000256" key="7">
    <source>
        <dbReference type="SAM" id="MobiDB-lite"/>
    </source>
</evidence>
<feature type="region of interest" description="Disordered" evidence="7">
    <location>
        <begin position="290"/>
        <end position="312"/>
    </location>
</feature>
<evidence type="ECO:0000256" key="3">
    <source>
        <dbReference type="ARBA" id="ARBA00008318"/>
    </source>
</evidence>
<dbReference type="GO" id="GO:0072344">
    <property type="term" value="P:rescue of stalled ribosome"/>
    <property type="evidence" value="ECO:0007669"/>
    <property type="project" value="TreeGrafter"/>
</dbReference>
<dbReference type="InterPro" id="IPR051608">
    <property type="entry name" value="RQC_Subunit_NEMF"/>
</dbReference>
<evidence type="ECO:0000256" key="5">
    <source>
        <dbReference type="ARBA" id="ARBA00023054"/>
    </source>
</evidence>
<evidence type="ECO:0000313" key="11">
    <source>
        <dbReference type="Proteomes" id="UP000007350"/>
    </source>
</evidence>
<dbReference type="PANTHER" id="PTHR15239:SF6">
    <property type="entry name" value="RIBOSOME QUALITY CONTROL COMPLEX SUBUNIT NEMF"/>
    <property type="match status" value="1"/>
</dbReference>
<feature type="compositionally biased region" description="Basic and acidic residues" evidence="7">
    <location>
        <begin position="160"/>
        <end position="174"/>
    </location>
</feature>
<name>K2MYL2_TRYCR</name>
<evidence type="ECO:0008006" key="12">
    <source>
        <dbReference type="Google" id="ProtNLM"/>
    </source>
</evidence>
<organism evidence="10 11">
    <name type="scientific">Trypanosoma cruzi marinkellei</name>
    <dbReference type="NCBI Taxonomy" id="85056"/>
    <lineage>
        <taxon>Eukaryota</taxon>
        <taxon>Discoba</taxon>
        <taxon>Euglenozoa</taxon>
        <taxon>Kinetoplastea</taxon>
        <taxon>Metakinetoplastina</taxon>
        <taxon>Trypanosomatida</taxon>
        <taxon>Trypanosomatidae</taxon>
        <taxon>Trypanosoma</taxon>
        <taxon>Schizotrypanum</taxon>
    </lineage>
</organism>
<feature type="region of interest" description="Disordered" evidence="7">
    <location>
        <begin position="712"/>
        <end position="847"/>
    </location>
</feature>
<dbReference type="OrthoDB" id="207084at2759"/>
<gene>
    <name evidence="10" type="ORF">MOQ_005283</name>
</gene>
<dbReference type="FunFam" id="2.30.310.10:FF:000001">
    <property type="entry name" value="Nuclear export mediator factor Nemf"/>
    <property type="match status" value="1"/>
</dbReference>
<dbReference type="EMBL" id="AHKC01011309">
    <property type="protein sequence ID" value="EKF30889.1"/>
    <property type="molecule type" value="Genomic_DNA"/>
</dbReference>
<dbReference type="AlphaFoldDB" id="K2MYL2"/>
<keyword evidence="6" id="KW-0539">Nucleus</keyword>
<feature type="region of interest" description="Disordered" evidence="7">
    <location>
        <begin position="894"/>
        <end position="990"/>
    </location>
</feature>
<dbReference type="GO" id="GO:0005737">
    <property type="term" value="C:cytoplasm"/>
    <property type="evidence" value="ECO:0007669"/>
    <property type="project" value="UniProtKB-SubCell"/>
</dbReference>
<dbReference type="GO" id="GO:0005634">
    <property type="term" value="C:nucleus"/>
    <property type="evidence" value="ECO:0007669"/>
    <property type="project" value="UniProtKB-SubCell"/>
</dbReference>
<evidence type="ECO:0000256" key="6">
    <source>
        <dbReference type="ARBA" id="ARBA00023242"/>
    </source>
</evidence>
<evidence type="ECO:0000313" key="10">
    <source>
        <dbReference type="EMBL" id="EKF30889.1"/>
    </source>
</evidence>
<feature type="compositionally biased region" description="Polar residues" evidence="7">
    <location>
        <begin position="830"/>
        <end position="845"/>
    </location>
</feature>
<dbReference type="Gene3D" id="2.30.310.10">
    <property type="entry name" value="ibrinogen binding protein from staphylococcus aureus domain"/>
    <property type="match status" value="1"/>
</dbReference>
<dbReference type="InterPro" id="IPR021846">
    <property type="entry name" value="NFACT-C"/>
</dbReference>
<comment type="caution">
    <text evidence="10">The sequence shown here is derived from an EMBL/GenBank/DDBJ whole genome shotgun (WGS) entry which is preliminary data.</text>
</comment>
<dbReference type="GO" id="GO:0000049">
    <property type="term" value="F:tRNA binding"/>
    <property type="evidence" value="ECO:0007669"/>
    <property type="project" value="TreeGrafter"/>
</dbReference>
<dbReference type="Proteomes" id="UP000007350">
    <property type="component" value="Unassembled WGS sequence"/>
</dbReference>
<protein>
    <recommendedName>
        <fullName evidence="12">Translation-associated element 2</fullName>
    </recommendedName>
</protein>
<keyword evidence="5" id="KW-0175">Coiled coil</keyword>
<feature type="compositionally biased region" description="Polar residues" evidence="7">
    <location>
        <begin position="973"/>
        <end position="982"/>
    </location>
</feature>
<keyword evidence="11" id="KW-1185">Reference proteome</keyword>
<dbReference type="GO" id="GO:1990112">
    <property type="term" value="C:RQC complex"/>
    <property type="evidence" value="ECO:0007669"/>
    <property type="project" value="TreeGrafter"/>
</dbReference>
<dbReference type="Pfam" id="PF05833">
    <property type="entry name" value="NFACT_N"/>
    <property type="match status" value="1"/>
</dbReference>
<reference evidence="10 11" key="1">
    <citation type="journal article" date="2012" name="BMC Genomics">
        <title>Comparative genomic analysis of human infective Trypanosoma cruzi lineages with the bat-restricted subspecies T. cruzi marinkellei.</title>
        <authorList>
            <person name="Franzen O."/>
            <person name="Talavera-Lopez C."/>
            <person name="Ochaya S."/>
            <person name="Butler C.E."/>
            <person name="Messenger L.A."/>
            <person name="Lewis M.D."/>
            <person name="Llewellyn M.S."/>
            <person name="Marinkelle C.J."/>
            <person name="Tyler K.M."/>
            <person name="Miles M.A."/>
            <person name="Andersson B."/>
        </authorList>
    </citation>
    <scope>NUCLEOTIDE SEQUENCE [LARGE SCALE GENOMIC DNA]</scope>
    <source>
        <strain evidence="10 11">B7</strain>
    </source>
</reference>
<feature type="compositionally biased region" description="Basic and acidic residues" evidence="7">
    <location>
        <begin position="925"/>
        <end position="938"/>
    </location>
</feature>
<feature type="compositionally biased region" description="Low complexity" evidence="7">
    <location>
        <begin position="796"/>
        <end position="811"/>
    </location>
</feature>
<dbReference type="PANTHER" id="PTHR15239">
    <property type="entry name" value="NUCLEAR EXPORT MEDIATOR FACTOR NEMF"/>
    <property type="match status" value="1"/>
</dbReference>
<comment type="subcellular location">
    <subcellularLocation>
        <location evidence="2">Cytoplasm</location>
    </subcellularLocation>
    <subcellularLocation>
        <location evidence="1">Nucleus</location>
    </subcellularLocation>
</comment>
<feature type="compositionally biased region" description="Acidic residues" evidence="7">
    <location>
        <begin position="175"/>
        <end position="184"/>
    </location>
</feature>